<evidence type="ECO:0000256" key="2">
    <source>
        <dbReference type="ARBA" id="ARBA00022603"/>
    </source>
</evidence>
<dbReference type="Pfam" id="PF08241">
    <property type="entry name" value="Methyltransf_11"/>
    <property type="match status" value="1"/>
</dbReference>
<dbReference type="InterPro" id="IPR029063">
    <property type="entry name" value="SAM-dependent_MTases_sf"/>
</dbReference>
<dbReference type="Proteomes" id="UP000092695">
    <property type="component" value="Chromosome"/>
</dbReference>
<evidence type="ECO:0000259" key="4">
    <source>
        <dbReference type="Pfam" id="PF08241"/>
    </source>
</evidence>
<protein>
    <recommendedName>
        <fullName evidence="4">Methyltransferase type 11 domain-containing protein</fullName>
    </recommendedName>
</protein>
<comment type="similarity">
    <text evidence="1">Belongs to the methyltransferase superfamily.</text>
</comment>
<dbReference type="RefSeq" id="WP_068617548.1">
    <property type="nucleotide sequence ID" value="NZ_CP016268.1"/>
</dbReference>
<dbReference type="GO" id="GO:0008757">
    <property type="term" value="F:S-adenosylmethionine-dependent methyltransferase activity"/>
    <property type="evidence" value="ECO:0007669"/>
    <property type="project" value="InterPro"/>
</dbReference>
<dbReference type="PANTHER" id="PTHR44942">
    <property type="entry name" value="METHYLTRANSF_11 DOMAIN-CONTAINING PROTEIN"/>
    <property type="match status" value="1"/>
</dbReference>
<organism evidence="5 6">
    <name type="scientific">Woeseia oceani</name>
    <dbReference type="NCBI Taxonomy" id="1548547"/>
    <lineage>
        <taxon>Bacteria</taxon>
        <taxon>Pseudomonadati</taxon>
        <taxon>Pseudomonadota</taxon>
        <taxon>Gammaproteobacteria</taxon>
        <taxon>Woeseiales</taxon>
        <taxon>Woeseiaceae</taxon>
        <taxon>Woeseia</taxon>
    </lineage>
</organism>
<dbReference type="OrthoDB" id="9797252at2"/>
<feature type="domain" description="Methyltransferase type 11" evidence="4">
    <location>
        <begin position="45"/>
        <end position="132"/>
    </location>
</feature>
<reference evidence="5 6" key="1">
    <citation type="submission" date="2016-06" db="EMBL/GenBank/DDBJ databases">
        <title>Complete genome sequence of a deep-branching marine Gamma Proteobacterium Woeseia oceani type strain XK5.</title>
        <authorList>
            <person name="Mu D."/>
            <person name="Du Z."/>
        </authorList>
    </citation>
    <scope>NUCLEOTIDE SEQUENCE [LARGE SCALE GENOMIC DNA]</scope>
    <source>
        <strain evidence="5 6">XK5</strain>
    </source>
</reference>
<dbReference type="InterPro" id="IPR013216">
    <property type="entry name" value="Methyltransf_11"/>
</dbReference>
<keyword evidence="2" id="KW-0489">Methyltransferase</keyword>
<name>A0A193LIK6_9GAMM</name>
<dbReference type="KEGG" id="woc:BA177_15105"/>
<gene>
    <name evidence="5" type="ORF">BA177_15105</name>
</gene>
<keyword evidence="6" id="KW-1185">Reference proteome</keyword>
<dbReference type="Gene3D" id="3.40.50.150">
    <property type="entry name" value="Vaccinia Virus protein VP39"/>
    <property type="match status" value="1"/>
</dbReference>
<dbReference type="SUPFAM" id="SSF53335">
    <property type="entry name" value="S-adenosyl-L-methionine-dependent methyltransferases"/>
    <property type="match status" value="1"/>
</dbReference>
<dbReference type="PANTHER" id="PTHR44942:SF4">
    <property type="entry name" value="METHYLTRANSFERASE TYPE 11 DOMAIN-CONTAINING PROTEIN"/>
    <property type="match status" value="1"/>
</dbReference>
<keyword evidence="3" id="KW-0808">Transferase</keyword>
<proteinExistence type="inferred from homology"/>
<dbReference type="GO" id="GO:0032259">
    <property type="term" value="P:methylation"/>
    <property type="evidence" value="ECO:0007669"/>
    <property type="project" value="UniProtKB-KW"/>
</dbReference>
<evidence type="ECO:0000256" key="1">
    <source>
        <dbReference type="ARBA" id="ARBA00008361"/>
    </source>
</evidence>
<dbReference type="AlphaFoldDB" id="A0A193LIK6"/>
<accession>A0A193LIK6</accession>
<dbReference type="InterPro" id="IPR051052">
    <property type="entry name" value="Diverse_substrate_MTase"/>
</dbReference>
<evidence type="ECO:0000313" key="5">
    <source>
        <dbReference type="EMBL" id="ANO52337.1"/>
    </source>
</evidence>
<sequence length="250" mass="27441">MTDAGEFKDHFSGHAAAYARARPVYPAELYHFLSVCCAEHALAWDCATGNGQAAGMLAAEFQRVVASDASATQIAAASGADNIEFRVASAEASGLAGASVDLITVAQALHWFDIERFFAEAERVLKPTGVLAVWCYGMCMIEPACDRIVHGLYDRLSPWWPPERRIVERGYSDIQMPFDAIDCPRFAMTVEWSAGDMLDYVATWSASQHCLRETGDDPVQAIAGPLRTAWGSARRAVHWPLYLKAARRPQ</sequence>
<evidence type="ECO:0000313" key="6">
    <source>
        <dbReference type="Proteomes" id="UP000092695"/>
    </source>
</evidence>
<dbReference type="EMBL" id="CP016268">
    <property type="protein sequence ID" value="ANO52337.1"/>
    <property type="molecule type" value="Genomic_DNA"/>
</dbReference>
<dbReference type="CDD" id="cd02440">
    <property type="entry name" value="AdoMet_MTases"/>
    <property type="match status" value="1"/>
</dbReference>
<dbReference type="STRING" id="1548547.BA177_15105"/>
<evidence type="ECO:0000256" key="3">
    <source>
        <dbReference type="ARBA" id="ARBA00022679"/>
    </source>
</evidence>